<feature type="compositionally biased region" description="Polar residues" evidence="1">
    <location>
        <begin position="101"/>
        <end position="133"/>
    </location>
</feature>
<reference evidence="2" key="1">
    <citation type="journal article" date="2021" name="Nat. Commun.">
        <title>Genetic determinants of endophytism in the Arabidopsis root mycobiome.</title>
        <authorList>
            <person name="Mesny F."/>
            <person name="Miyauchi S."/>
            <person name="Thiergart T."/>
            <person name="Pickel B."/>
            <person name="Atanasova L."/>
            <person name="Karlsson M."/>
            <person name="Huettel B."/>
            <person name="Barry K.W."/>
            <person name="Haridas S."/>
            <person name="Chen C."/>
            <person name="Bauer D."/>
            <person name="Andreopoulos W."/>
            <person name="Pangilinan J."/>
            <person name="LaButti K."/>
            <person name="Riley R."/>
            <person name="Lipzen A."/>
            <person name="Clum A."/>
            <person name="Drula E."/>
            <person name="Henrissat B."/>
            <person name="Kohler A."/>
            <person name="Grigoriev I.V."/>
            <person name="Martin F.M."/>
            <person name="Hacquard S."/>
        </authorList>
    </citation>
    <scope>NUCLEOTIDE SEQUENCE</scope>
    <source>
        <strain evidence="2">MPI-CAGE-CH-0243</strain>
    </source>
</reference>
<feature type="compositionally biased region" description="Basic and acidic residues" evidence="1">
    <location>
        <begin position="217"/>
        <end position="226"/>
    </location>
</feature>
<dbReference type="EMBL" id="JAGMWT010000009">
    <property type="protein sequence ID" value="KAH7122805.1"/>
    <property type="molecule type" value="Genomic_DNA"/>
</dbReference>
<evidence type="ECO:0000313" key="3">
    <source>
        <dbReference type="Proteomes" id="UP000700596"/>
    </source>
</evidence>
<keyword evidence="3" id="KW-1185">Reference proteome</keyword>
<protein>
    <recommendedName>
        <fullName evidence="4">Proteophosphoglycan 5</fullName>
    </recommendedName>
</protein>
<evidence type="ECO:0008006" key="4">
    <source>
        <dbReference type="Google" id="ProtNLM"/>
    </source>
</evidence>
<feature type="region of interest" description="Disordered" evidence="1">
    <location>
        <begin position="82"/>
        <end position="307"/>
    </location>
</feature>
<evidence type="ECO:0000313" key="2">
    <source>
        <dbReference type="EMBL" id="KAH7122805.1"/>
    </source>
</evidence>
<dbReference type="Pfam" id="PF15365">
    <property type="entry name" value="PNRC"/>
    <property type="match status" value="1"/>
</dbReference>
<gene>
    <name evidence="2" type="ORF">B0J11DRAFT_490202</name>
</gene>
<feature type="region of interest" description="Disordered" evidence="1">
    <location>
        <begin position="323"/>
        <end position="466"/>
    </location>
</feature>
<dbReference type="AlphaFoldDB" id="A0A9P9DLA6"/>
<dbReference type="InterPro" id="IPR028322">
    <property type="entry name" value="PNRC-like_rgn"/>
</dbReference>
<feature type="compositionally biased region" description="Polar residues" evidence="1">
    <location>
        <begin position="1"/>
        <end position="12"/>
    </location>
</feature>
<feature type="region of interest" description="Disordered" evidence="1">
    <location>
        <begin position="1"/>
        <end position="66"/>
    </location>
</feature>
<sequence length="518" mass="54752">MSSTQNTASTSRPRARHHQQTKGANQAQPTNNTRQPNRRQRGNRAHQGIHTAAQQHGNSLGAAGSIVPADAQDGAFSESAILSSEEVSLPTGPRYAKKHTQSQPSSDRVFSPTNMPTASLTDSEATNGNNPSATPAKAQGAYAGPTFHASPAPSALPMPKFLSRSVPAKSREAPPPSPPLEDGSDSAASPTPSPPSPSRAPIPVPSRPVDSPLDLLFKADRAERARNANFSPSSANFPYSPDQFSNGRPHHSKQNSQSSLNVMFPIELDAEGQKALQSPPSIPPATHRSVTAPSKLPQTDGPVGLNNDPAIQELLERLSMSQNKVNTFTPPKTVDRIPSEPSSRHHTPSPFHDGHSTLRSASGPTTPAPANQQDQPDFFYGNRNLSPLFKAAARPDLTKRNSGLRTEITADSPILPQGQEAFPPMNGAVQAEVNGASRRGGPYRGRPDSFPYGNNGQPPGNAATAAAAIPKVNPFVPSSVKAKQYGSSPSKSLEPSALLEQDLKRLLNLQGNDSAGVH</sequence>
<proteinExistence type="predicted"/>
<organism evidence="2 3">
    <name type="scientific">Dendryphion nanum</name>
    <dbReference type="NCBI Taxonomy" id="256645"/>
    <lineage>
        <taxon>Eukaryota</taxon>
        <taxon>Fungi</taxon>
        <taxon>Dikarya</taxon>
        <taxon>Ascomycota</taxon>
        <taxon>Pezizomycotina</taxon>
        <taxon>Dothideomycetes</taxon>
        <taxon>Pleosporomycetidae</taxon>
        <taxon>Pleosporales</taxon>
        <taxon>Torulaceae</taxon>
        <taxon>Dendryphion</taxon>
    </lineage>
</organism>
<name>A0A9P9DLA6_9PLEO</name>
<comment type="caution">
    <text evidence="2">The sequence shown here is derived from an EMBL/GenBank/DDBJ whole genome shotgun (WGS) entry which is preliminary data.</text>
</comment>
<dbReference type="OrthoDB" id="2142961at2759"/>
<accession>A0A9P9DLA6</accession>
<dbReference type="GO" id="GO:0016071">
    <property type="term" value="P:mRNA metabolic process"/>
    <property type="evidence" value="ECO:0007669"/>
    <property type="project" value="UniProtKB-ARBA"/>
</dbReference>
<evidence type="ECO:0000256" key="1">
    <source>
        <dbReference type="SAM" id="MobiDB-lite"/>
    </source>
</evidence>
<dbReference type="Proteomes" id="UP000700596">
    <property type="component" value="Unassembled WGS sequence"/>
</dbReference>
<feature type="compositionally biased region" description="Low complexity" evidence="1">
    <location>
        <begin position="451"/>
        <end position="466"/>
    </location>
</feature>
<feature type="compositionally biased region" description="Polar residues" evidence="1">
    <location>
        <begin position="357"/>
        <end position="375"/>
    </location>
</feature>
<feature type="compositionally biased region" description="Pro residues" evidence="1">
    <location>
        <begin position="191"/>
        <end position="206"/>
    </location>
</feature>
<feature type="compositionally biased region" description="Polar residues" evidence="1">
    <location>
        <begin position="228"/>
        <end position="246"/>
    </location>
</feature>